<dbReference type="RefSeq" id="WP_172163796.1">
    <property type="nucleotide sequence ID" value="NZ_CP053716.1"/>
</dbReference>
<dbReference type="GO" id="GO:0005886">
    <property type="term" value="C:plasma membrane"/>
    <property type="evidence" value="ECO:0007669"/>
    <property type="project" value="TreeGrafter"/>
</dbReference>
<evidence type="ECO:0000256" key="3">
    <source>
        <dbReference type="ARBA" id="ARBA00022989"/>
    </source>
</evidence>
<sequence>MAEIIIGILQALLLLLLAPLFSGVSRFLRAKIHTRKGPPILQDYYDIVKLLRRQDLHTADASFVSRLMPPLFLAVMFLLACGIPMITRFSPVPALGDIIAIIYLLAIPRFFFALAGVDRSNAYGGLGGIRELLIGVLVEPSMMLALFVVAIATGTTNVGGMGEVIGSMATNSPVAVLVAGIAFAAACYIELGKLPYDAAEAEQEIQEGPLQEYSGPSLAMIKVAMSMKQVIVISWFVAIFLPFGSATDMSFLGLLTGEAAYVLKVGVIALLCTFIENSVSRVRWKYVGRQTWLVVGISLVAFVFCALGM</sequence>
<name>A0A6M8J7K8_9ACTN</name>
<dbReference type="EMBL" id="CP053716">
    <property type="protein sequence ID" value="QKF07409.1"/>
    <property type="molecule type" value="Genomic_DNA"/>
</dbReference>
<organism evidence="5 6">
    <name type="scientific">Berryella wangjianweii</name>
    <dbReference type="NCBI Taxonomy" id="2734634"/>
    <lineage>
        <taxon>Bacteria</taxon>
        <taxon>Bacillati</taxon>
        <taxon>Actinomycetota</taxon>
        <taxon>Coriobacteriia</taxon>
        <taxon>Eggerthellales</taxon>
        <taxon>Eggerthellaceae</taxon>
        <taxon>Berryella</taxon>
    </lineage>
</organism>
<dbReference type="KEGG" id="bwa:HLV38_04210"/>
<gene>
    <name evidence="5" type="ORF">HLV38_04210</name>
</gene>
<protein>
    <submittedName>
        <fullName evidence="5">Hydrogenase 3 membrane subunit</fullName>
    </submittedName>
</protein>
<dbReference type="AlphaFoldDB" id="A0A6M8J7K8"/>
<keyword evidence="3" id="KW-1133">Transmembrane helix</keyword>
<reference evidence="6" key="1">
    <citation type="submission" date="2020-05" db="EMBL/GenBank/DDBJ databases">
        <title>Novel species in genus Nocardioides.</title>
        <authorList>
            <person name="Zhang G."/>
        </authorList>
    </citation>
    <scope>NUCLEOTIDE SEQUENCE [LARGE SCALE GENOMIC DNA]</scope>
    <source>
        <strain evidence="6">zg-1050</strain>
    </source>
</reference>
<dbReference type="InterPro" id="IPR052561">
    <property type="entry name" value="ComplexI_Subunit1"/>
</dbReference>
<proteinExistence type="predicted"/>
<evidence type="ECO:0000256" key="2">
    <source>
        <dbReference type="ARBA" id="ARBA00022692"/>
    </source>
</evidence>
<dbReference type="Proteomes" id="UP000503297">
    <property type="component" value="Chromosome"/>
</dbReference>
<evidence type="ECO:0000256" key="4">
    <source>
        <dbReference type="ARBA" id="ARBA00023136"/>
    </source>
</evidence>
<evidence type="ECO:0000313" key="6">
    <source>
        <dbReference type="Proteomes" id="UP000503297"/>
    </source>
</evidence>
<evidence type="ECO:0000313" key="5">
    <source>
        <dbReference type="EMBL" id="QKF07409.1"/>
    </source>
</evidence>
<dbReference type="PANTHER" id="PTHR43359">
    <property type="entry name" value="FORMATE HYDROGENLYASE SUBUNIT 4"/>
    <property type="match status" value="1"/>
</dbReference>
<dbReference type="Pfam" id="PF00146">
    <property type="entry name" value="NADHdh"/>
    <property type="match status" value="1"/>
</dbReference>
<accession>A0A6M8J7K8</accession>
<keyword evidence="2" id="KW-0812">Transmembrane</keyword>
<dbReference type="InterPro" id="IPR001694">
    <property type="entry name" value="NADH_UbQ_OxRdtase_su1/FPO"/>
</dbReference>
<comment type="subcellular location">
    <subcellularLocation>
        <location evidence="1">Membrane</location>
        <topology evidence="1">Multi-pass membrane protein</topology>
    </subcellularLocation>
</comment>
<keyword evidence="6" id="KW-1185">Reference proteome</keyword>
<evidence type="ECO:0000256" key="1">
    <source>
        <dbReference type="ARBA" id="ARBA00004141"/>
    </source>
</evidence>
<dbReference type="PANTHER" id="PTHR43359:SF1">
    <property type="entry name" value="FORMATE HYDROGENLYASE SUBUNIT 4-RELATED"/>
    <property type="match status" value="1"/>
</dbReference>
<keyword evidence="4" id="KW-0472">Membrane</keyword>